<protein>
    <recommendedName>
        <fullName evidence="4">WxL domain-containing protein</fullName>
    </recommendedName>
</protein>
<dbReference type="RefSeq" id="WP_134550835.1">
    <property type="nucleotide sequence ID" value="NZ_SOHL01000008.1"/>
</dbReference>
<comment type="caution">
    <text evidence="2">The sequence shown here is derived from an EMBL/GenBank/DDBJ whole genome shotgun (WGS) entry which is preliminary data.</text>
</comment>
<feature type="signal peptide" evidence="1">
    <location>
        <begin position="1"/>
        <end position="30"/>
    </location>
</feature>
<gene>
    <name evidence="2" type="ORF">E3T50_04855</name>
</gene>
<accession>A0A4R9AYN3</accession>
<evidence type="ECO:0008006" key="4">
    <source>
        <dbReference type="Google" id="ProtNLM"/>
    </source>
</evidence>
<organism evidence="2 3">
    <name type="scientific">Cryobacterium gelidum</name>
    <dbReference type="NCBI Taxonomy" id="1259164"/>
    <lineage>
        <taxon>Bacteria</taxon>
        <taxon>Bacillati</taxon>
        <taxon>Actinomycetota</taxon>
        <taxon>Actinomycetes</taxon>
        <taxon>Micrococcales</taxon>
        <taxon>Microbacteriaceae</taxon>
        <taxon>Cryobacterium</taxon>
    </lineage>
</organism>
<name>A0A4R9AYN3_9MICO</name>
<dbReference type="AlphaFoldDB" id="A0A4R9AYN3"/>
<proteinExistence type="predicted"/>
<sequence length="361" mass="35499">MMLSKNTKFIAIGAVTIALVSGAGVSSSYAVVAQANGSDAPLYVYDANVALVTDPAVVFTWAGDNLGAGTDAGYDTPSYCPAGTTGASTFLATVGNERTVGNFAAKSVALFNPNPAVAGTKELIAVNLTPQNMTAGTPGQAAVKAAGGKYNLGFACTTNSGVTVVKSTYRTINITPGTGNYTIEALTAEAPAPAPAPAGTSGDVALAPTTTAASNGVLALTVPAGAAASFGTPSLVNNKSTTIGTLGNITVNDGRGVTREGWNLSATVADFKNNADPTNIISKSQLGVAPKLVAAGTSATGVTAAAAQVAGAALGTYAFALGSAANTVGDTVLNADLTFVAPQDKAAGTYTSTMTLTVVSK</sequence>
<dbReference type="EMBL" id="SOHL01000008">
    <property type="protein sequence ID" value="TFD72657.1"/>
    <property type="molecule type" value="Genomic_DNA"/>
</dbReference>
<keyword evidence="1" id="KW-0732">Signal</keyword>
<evidence type="ECO:0000256" key="1">
    <source>
        <dbReference type="SAM" id="SignalP"/>
    </source>
</evidence>
<evidence type="ECO:0000313" key="2">
    <source>
        <dbReference type="EMBL" id="TFD72657.1"/>
    </source>
</evidence>
<evidence type="ECO:0000313" key="3">
    <source>
        <dbReference type="Proteomes" id="UP000297983"/>
    </source>
</evidence>
<dbReference type="Proteomes" id="UP000297983">
    <property type="component" value="Unassembled WGS sequence"/>
</dbReference>
<reference evidence="2 3" key="1">
    <citation type="submission" date="2019-03" db="EMBL/GenBank/DDBJ databases">
        <title>Genomics of glacier-inhabiting Cryobacterium strains.</title>
        <authorList>
            <person name="Liu Q."/>
            <person name="Xin Y.-H."/>
        </authorList>
    </citation>
    <scope>NUCLEOTIDE SEQUENCE [LARGE SCALE GENOMIC DNA]</scope>
    <source>
        <strain evidence="2 3">Hz16</strain>
    </source>
</reference>
<feature type="chain" id="PRO_5038908205" description="WxL domain-containing protein" evidence="1">
    <location>
        <begin position="31"/>
        <end position="361"/>
    </location>
</feature>
<keyword evidence="3" id="KW-1185">Reference proteome</keyword>